<comment type="caution">
    <text evidence="1">The sequence shown here is derived from an EMBL/GenBank/DDBJ whole genome shotgun (WGS) entry which is preliminary data.</text>
</comment>
<protein>
    <submittedName>
        <fullName evidence="1">Copia-type polyprotein</fullName>
    </submittedName>
</protein>
<dbReference type="AlphaFoldDB" id="A0A6L2JK63"/>
<gene>
    <name evidence="1" type="ORF">Tci_008955</name>
</gene>
<dbReference type="EMBL" id="BKCJ010000872">
    <property type="protein sequence ID" value="GEU36977.1"/>
    <property type="molecule type" value="Genomic_DNA"/>
</dbReference>
<accession>A0A6L2JK63</accession>
<dbReference type="Pfam" id="PF14223">
    <property type="entry name" value="Retrotran_gag_2"/>
    <property type="match status" value="1"/>
</dbReference>
<reference evidence="1" key="1">
    <citation type="journal article" date="2019" name="Sci. Rep.">
        <title>Draft genome of Tanacetum cinerariifolium, the natural source of mosquito coil.</title>
        <authorList>
            <person name="Yamashiro T."/>
            <person name="Shiraishi A."/>
            <person name="Satake H."/>
            <person name="Nakayama K."/>
        </authorList>
    </citation>
    <scope>NUCLEOTIDE SEQUENCE</scope>
</reference>
<sequence length="95" mass="10961">MLCQLFDEDESEEDEDIEDDDWCIRMKALLGSHDVWEIVEKGIEKVDDESSLNATQRVYLQKARKKDQSALTLIYQCLDDAMFEKVANAITSKEA</sequence>
<evidence type="ECO:0000313" key="1">
    <source>
        <dbReference type="EMBL" id="GEU36977.1"/>
    </source>
</evidence>
<proteinExistence type="predicted"/>
<name>A0A6L2JK63_TANCI</name>
<organism evidence="1">
    <name type="scientific">Tanacetum cinerariifolium</name>
    <name type="common">Dalmatian daisy</name>
    <name type="synonym">Chrysanthemum cinerariifolium</name>
    <dbReference type="NCBI Taxonomy" id="118510"/>
    <lineage>
        <taxon>Eukaryota</taxon>
        <taxon>Viridiplantae</taxon>
        <taxon>Streptophyta</taxon>
        <taxon>Embryophyta</taxon>
        <taxon>Tracheophyta</taxon>
        <taxon>Spermatophyta</taxon>
        <taxon>Magnoliopsida</taxon>
        <taxon>eudicotyledons</taxon>
        <taxon>Gunneridae</taxon>
        <taxon>Pentapetalae</taxon>
        <taxon>asterids</taxon>
        <taxon>campanulids</taxon>
        <taxon>Asterales</taxon>
        <taxon>Asteraceae</taxon>
        <taxon>Asteroideae</taxon>
        <taxon>Anthemideae</taxon>
        <taxon>Anthemidinae</taxon>
        <taxon>Tanacetum</taxon>
    </lineage>
</organism>